<evidence type="ECO:0000313" key="3">
    <source>
        <dbReference type="Proteomes" id="UP000002204"/>
    </source>
</evidence>
<accession>C0ZQJ0</accession>
<dbReference type="EMBL" id="AP008957">
    <property type="protein sequence ID" value="BAH35758.1"/>
    <property type="molecule type" value="Genomic_DNA"/>
</dbReference>
<dbReference type="Pfam" id="PF11716">
    <property type="entry name" value="MDMPI_N"/>
    <property type="match status" value="1"/>
</dbReference>
<proteinExistence type="predicted"/>
<dbReference type="InterPro" id="IPR024344">
    <property type="entry name" value="MDMPI_metal-binding"/>
</dbReference>
<dbReference type="SUPFAM" id="SSF109854">
    <property type="entry name" value="DinB/YfiT-like putative metalloenzymes"/>
    <property type="match status" value="1"/>
</dbReference>
<dbReference type="eggNOG" id="COG1576">
    <property type="taxonomic scope" value="Bacteria"/>
</dbReference>
<protein>
    <recommendedName>
        <fullName evidence="1">Mycothiol-dependent maleylpyruvate isomerase metal-binding domain-containing protein</fullName>
    </recommendedName>
</protein>
<dbReference type="InterPro" id="IPR017517">
    <property type="entry name" value="Maleyloyr_isom"/>
</dbReference>
<reference evidence="2 3" key="2">
    <citation type="journal article" date="2006" name="Environ. Microbiol.">
        <title>Sequence analysis of three plasmids harboured in Rhodococcus erythropolis strain PR4.</title>
        <authorList>
            <person name="Sekine M."/>
            <person name="Tanikawa S."/>
            <person name="Omata S."/>
            <person name="Saito M."/>
            <person name="Fujisawa T."/>
            <person name="Tsukatani N."/>
            <person name="Tajima T."/>
            <person name="Sekigawa T."/>
            <person name="Kosugi H."/>
            <person name="Matsuo Y."/>
            <person name="Nishiko R."/>
            <person name="Imamura K."/>
            <person name="Ito M."/>
            <person name="Narita H."/>
            <person name="Tago S."/>
            <person name="Fujita N."/>
            <person name="Harayama S."/>
        </authorList>
    </citation>
    <scope>NUCLEOTIDE SEQUENCE [LARGE SCALE GENOMIC DNA]</scope>
    <source>
        <strain evidence="3">PR4 / NBRC 100887</strain>
    </source>
</reference>
<dbReference type="InterPro" id="IPR034660">
    <property type="entry name" value="DinB/YfiT-like"/>
</dbReference>
<dbReference type="GO" id="GO:0046872">
    <property type="term" value="F:metal ion binding"/>
    <property type="evidence" value="ECO:0007669"/>
    <property type="project" value="InterPro"/>
</dbReference>
<dbReference type="AlphaFoldDB" id="C0ZQJ0"/>
<organism evidence="2 3">
    <name type="scientific">Rhodococcus erythropolis (strain PR4 / NBRC 100887)</name>
    <dbReference type="NCBI Taxonomy" id="234621"/>
    <lineage>
        <taxon>Bacteria</taxon>
        <taxon>Bacillati</taxon>
        <taxon>Actinomycetota</taxon>
        <taxon>Actinomycetes</taxon>
        <taxon>Mycobacteriales</taxon>
        <taxon>Nocardiaceae</taxon>
        <taxon>Rhodococcus</taxon>
        <taxon>Rhodococcus erythropolis group</taxon>
    </lineage>
</organism>
<dbReference type="NCBIfam" id="TIGR03083">
    <property type="entry name" value="maleylpyruvate isomerase family mycothiol-dependent enzyme"/>
    <property type="match status" value="1"/>
</dbReference>
<evidence type="ECO:0000313" key="2">
    <source>
        <dbReference type="EMBL" id="BAH35758.1"/>
    </source>
</evidence>
<gene>
    <name evidence="2" type="ordered locus">RER_50500</name>
</gene>
<dbReference type="Proteomes" id="UP000002204">
    <property type="component" value="Chromosome"/>
</dbReference>
<evidence type="ECO:0000259" key="1">
    <source>
        <dbReference type="Pfam" id="PF11716"/>
    </source>
</evidence>
<feature type="domain" description="Mycothiol-dependent maleylpyruvate isomerase metal-binding" evidence="1">
    <location>
        <begin position="12"/>
        <end position="127"/>
    </location>
</feature>
<name>C0ZQJ0_RHOE4</name>
<reference evidence="3" key="1">
    <citation type="submission" date="2005-03" db="EMBL/GenBank/DDBJ databases">
        <title>Comparison of the complete genome sequences of Rhodococcus erythropolis PR4 and Rhodococcus opacus B4.</title>
        <authorList>
            <person name="Takarada H."/>
            <person name="Sekine M."/>
            <person name="Hosoyama A."/>
            <person name="Yamada R."/>
            <person name="Fujisawa T."/>
            <person name="Omata S."/>
            <person name="Shimizu A."/>
            <person name="Tsukatani N."/>
            <person name="Tanikawa S."/>
            <person name="Fujita N."/>
            <person name="Harayama S."/>
        </authorList>
    </citation>
    <scope>NUCLEOTIDE SEQUENCE [LARGE SCALE GENOMIC DNA]</scope>
    <source>
        <strain evidence="3">PR4 / NBRC 100887</strain>
    </source>
</reference>
<dbReference type="InterPro" id="IPR017520">
    <property type="entry name" value="CHP03086"/>
</dbReference>
<sequence length="186" mass="20860">MMAFDWLELVLTAHREFGSRLAAVEDWNAPTPDSDWHVEHLVRHVIEEQQWVPPLLAGLTVGEATPDIVPVGDDLWTEWQKYSDAAIKAWKSTDLSAHVHLSYGTVKVEPYLRQQTSDVTIHTWDLARAVGADERLDPDLVEAVWSDLDGQRDMLAESGLFSAPVDLPDDASLQDKLIALTGRDPR</sequence>
<dbReference type="KEGG" id="rer:RER_50500"/>
<dbReference type="HOGENOM" id="CLU_051661_1_0_11"/>
<dbReference type="NCBIfam" id="TIGR03086">
    <property type="entry name" value="TIGR03086 family metal-binding protein"/>
    <property type="match status" value="1"/>
</dbReference>